<keyword evidence="5" id="KW-1185">Reference proteome</keyword>
<organism evidence="4 5">
    <name type="scientific">Chlamydomonas reinhardtii</name>
    <name type="common">Chlamydomonas smithii</name>
    <dbReference type="NCBI Taxonomy" id="3055"/>
    <lineage>
        <taxon>Eukaryota</taxon>
        <taxon>Viridiplantae</taxon>
        <taxon>Chlorophyta</taxon>
        <taxon>core chlorophytes</taxon>
        <taxon>Chlorophyceae</taxon>
        <taxon>CS clade</taxon>
        <taxon>Chlamydomonadales</taxon>
        <taxon>Chlamydomonadaceae</taxon>
        <taxon>Chlamydomonas</taxon>
    </lineage>
</organism>
<name>A0A2K3E6M6_CHLRE</name>
<reference evidence="4 5" key="1">
    <citation type="journal article" date="2007" name="Science">
        <title>The Chlamydomonas genome reveals the evolution of key animal and plant functions.</title>
        <authorList>
            <person name="Merchant S.S."/>
            <person name="Prochnik S.E."/>
            <person name="Vallon O."/>
            <person name="Harris E.H."/>
            <person name="Karpowicz S.J."/>
            <person name="Witman G.B."/>
            <person name="Terry A."/>
            <person name="Salamov A."/>
            <person name="Fritz-Laylin L.K."/>
            <person name="Marechal-Drouard L."/>
            <person name="Marshall W.F."/>
            <person name="Qu L.H."/>
            <person name="Nelson D.R."/>
            <person name="Sanderfoot A.A."/>
            <person name="Spalding M.H."/>
            <person name="Kapitonov V.V."/>
            <person name="Ren Q."/>
            <person name="Ferris P."/>
            <person name="Lindquist E."/>
            <person name="Shapiro H."/>
            <person name="Lucas S.M."/>
            <person name="Grimwood J."/>
            <person name="Schmutz J."/>
            <person name="Cardol P."/>
            <person name="Cerutti H."/>
            <person name="Chanfreau G."/>
            <person name="Chen C.L."/>
            <person name="Cognat V."/>
            <person name="Croft M.T."/>
            <person name="Dent R."/>
            <person name="Dutcher S."/>
            <person name="Fernandez E."/>
            <person name="Fukuzawa H."/>
            <person name="Gonzalez-Ballester D."/>
            <person name="Gonzalez-Halphen D."/>
            <person name="Hallmann A."/>
            <person name="Hanikenne M."/>
            <person name="Hippler M."/>
            <person name="Inwood W."/>
            <person name="Jabbari K."/>
            <person name="Kalanon M."/>
            <person name="Kuras R."/>
            <person name="Lefebvre P.A."/>
            <person name="Lemaire S.D."/>
            <person name="Lobanov A.V."/>
            <person name="Lohr M."/>
            <person name="Manuell A."/>
            <person name="Meier I."/>
            <person name="Mets L."/>
            <person name="Mittag M."/>
            <person name="Mittelmeier T."/>
            <person name="Moroney J.V."/>
            <person name="Moseley J."/>
            <person name="Napoli C."/>
            <person name="Nedelcu A.M."/>
            <person name="Niyogi K."/>
            <person name="Novoselov S.V."/>
            <person name="Paulsen I.T."/>
            <person name="Pazour G."/>
            <person name="Purton S."/>
            <person name="Ral J.P."/>
            <person name="Riano-Pachon D.M."/>
            <person name="Riekhof W."/>
            <person name="Rymarquis L."/>
            <person name="Schroda M."/>
            <person name="Stern D."/>
            <person name="Umen J."/>
            <person name="Willows R."/>
            <person name="Wilson N."/>
            <person name="Zimmer S.L."/>
            <person name="Allmer J."/>
            <person name="Balk J."/>
            <person name="Bisova K."/>
            <person name="Chen C.J."/>
            <person name="Elias M."/>
            <person name="Gendler K."/>
            <person name="Hauser C."/>
            <person name="Lamb M.R."/>
            <person name="Ledford H."/>
            <person name="Long J.C."/>
            <person name="Minagawa J."/>
            <person name="Page M.D."/>
            <person name="Pan J."/>
            <person name="Pootakham W."/>
            <person name="Roje S."/>
            <person name="Rose A."/>
            <person name="Stahlberg E."/>
            <person name="Terauchi A.M."/>
            <person name="Yang P."/>
            <person name="Ball S."/>
            <person name="Bowler C."/>
            <person name="Dieckmann C.L."/>
            <person name="Gladyshev V.N."/>
            <person name="Green P."/>
            <person name="Jorgensen R."/>
            <person name="Mayfield S."/>
            <person name="Mueller-Roeber B."/>
            <person name="Rajamani S."/>
            <person name="Sayre R.T."/>
            <person name="Brokstein P."/>
            <person name="Dubchak I."/>
            <person name="Goodstein D."/>
            <person name="Hornick L."/>
            <person name="Huang Y.W."/>
            <person name="Jhaveri J."/>
            <person name="Luo Y."/>
            <person name="Martinez D."/>
            <person name="Ngau W.C."/>
            <person name="Otillar B."/>
            <person name="Poliakov A."/>
            <person name="Porter A."/>
            <person name="Szajkowski L."/>
            <person name="Werner G."/>
            <person name="Zhou K."/>
            <person name="Grigoriev I.V."/>
            <person name="Rokhsar D.S."/>
            <person name="Grossman A.R."/>
        </authorList>
    </citation>
    <scope>NUCLEOTIDE SEQUENCE [LARGE SCALE GENOMIC DNA]</scope>
    <source>
        <strain evidence="5">CC-503</strain>
    </source>
</reference>
<dbReference type="EMBL" id="CM008962">
    <property type="protein sequence ID" value="PNW88423.1"/>
    <property type="molecule type" value="Genomic_DNA"/>
</dbReference>
<evidence type="ECO:0000313" key="5">
    <source>
        <dbReference type="Proteomes" id="UP000006906"/>
    </source>
</evidence>
<dbReference type="InParanoid" id="A0A2K3E6M6"/>
<feature type="domain" description="DDE Tnp4" evidence="3">
    <location>
        <begin position="9"/>
        <end position="54"/>
    </location>
</feature>
<dbReference type="Proteomes" id="UP000006906">
    <property type="component" value="Chromosome 1"/>
</dbReference>
<dbReference type="RefSeq" id="XP_042928519.1">
    <property type="nucleotide sequence ID" value="XM_043058605.1"/>
</dbReference>
<dbReference type="GO" id="GO:0046872">
    <property type="term" value="F:metal ion binding"/>
    <property type="evidence" value="ECO:0007669"/>
    <property type="project" value="UniProtKB-KW"/>
</dbReference>
<dbReference type="Pfam" id="PF13359">
    <property type="entry name" value="DDE_Tnp_4"/>
    <property type="match status" value="1"/>
</dbReference>
<evidence type="ECO:0000256" key="1">
    <source>
        <dbReference type="ARBA" id="ARBA00001968"/>
    </source>
</evidence>
<proteinExistence type="predicted"/>
<accession>A0A2K3E6M6</accession>
<dbReference type="GeneID" id="66052070"/>
<dbReference type="Gramene" id="PNW88423">
    <property type="protein sequence ID" value="PNW88423"/>
    <property type="gene ID" value="CHLRE_01g028777v5"/>
</dbReference>
<gene>
    <name evidence="4" type="ORF">CHLRE_01g028777v5</name>
</gene>
<evidence type="ECO:0000256" key="2">
    <source>
        <dbReference type="ARBA" id="ARBA00022723"/>
    </source>
</evidence>
<comment type="cofactor">
    <cofactor evidence="1">
        <name>a divalent metal cation</name>
        <dbReference type="ChEBI" id="CHEBI:60240"/>
    </cofactor>
</comment>
<sequence length="98" mass="11144">MLGCVGSITHVGIAQPSIDFHEDYFCHRKGKYTINTQAVCDFQGYFYDVSTPWIMRTELPVAELLSTFIGQLTSEWRAECLADDPRSFPEAEGRRHLA</sequence>
<dbReference type="AlphaFoldDB" id="A0A2K3E6M6"/>
<dbReference type="KEGG" id="cre:CHLRE_01g028777v5"/>
<dbReference type="InterPro" id="IPR027806">
    <property type="entry name" value="HARBI1_dom"/>
</dbReference>
<dbReference type="OrthoDB" id="2668416at2759"/>
<evidence type="ECO:0000313" key="4">
    <source>
        <dbReference type="EMBL" id="PNW88423.1"/>
    </source>
</evidence>
<keyword evidence="2" id="KW-0479">Metal-binding</keyword>
<evidence type="ECO:0000259" key="3">
    <source>
        <dbReference type="Pfam" id="PF13359"/>
    </source>
</evidence>
<protein>
    <recommendedName>
        <fullName evidence="3">DDE Tnp4 domain-containing protein</fullName>
    </recommendedName>
</protein>